<dbReference type="RefSeq" id="WP_075058413.1">
    <property type="nucleotide sequence ID" value="NZ_CP012357.1"/>
</dbReference>
<organism evidence="4 5">
    <name type="scientific">Spiroplasma litorale</name>
    <dbReference type="NCBI Taxonomy" id="216942"/>
    <lineage>
        <taxon>Bacteria</taxon>
        <taxon>Bacillati</taxon>
        <taxon>Mycoplasmatota</taxon>
        <taxon>Mollicutes</taxon>
        <taxon>Entomoplasmatales</taxon>
        <taxon>Spiroplasmataceae</taxon>
        <taxon>Spiroplasma</taxon>
    </lineage>
</organism>
<name>A0A0K1W2C4_9MOLU</name>
<dbReference type="OrthoDB" id="387107at2"/>
<gene>
    <name evidence="4" type="ORF">SLITO_v1c06940</name>
</gene>
<keyword evidence="1" id="KW-0175">Coiled coil</keyword>
<accession>A0A0K1W2C4</accession>
<keyword evidence="5" id="KW-1185">Reference proteome</keyword>
<evidence type="ECO:0000256" key="1">
    <source>
        <dbReference type="SAM" id="Coils"/>
    </source>
</evidence>
<feature type="chain" id="PRO_5005470792" description="Lipoprotein" evidence="3">
    <location>
        <begin position="21"/>
        <end position="661"/>
    </location>
</feature>
<dbReference type="Proteomes" id="UP000067476">
    <property type="component" value="Chromosome"/>
</dbReference>
<evidence type="ECO:0000256" key="3">
    <source>
        <dbReference type="SAM" id="SignalP"/>
    </source>
</evidence>
<feature type="region of interest" description="Disordered" evidence="2">
    <location>
        <begin position="31"/>
        <end position="64"/>
    </location>
</feature>
<dbReference type="PROSITE" id="PS51257">
    <property type="entry name" value="PROKAR_LIPOPROTEIN"/>
    <property type="match status" value="1"/>
</dbReference>
<dbReference type="PATRIC" id="fig|216942.3.peg.704"/>
<dbReference type="EMBL" id="CP012357">
    <property type="protein sequence ID" value="AKX34321.1"/>
    <property type="molecule type" value="Genomic_DNA"/>
</dbReference>
<evidence type="ECO:0000313" key="4">
    <source>
        <dbReference type="EMBL" id="AKX34321.1"/>
    </source>
</evidence>
<keyword evidence="3" id="KW-0732">Signal</keyword>
<evidence type="ECO:0008006" key="6">
    <source>
        <dbReference type="Google" id="ProtNLM"/>
    </source>
</evidence>
<dbReference type="AlphaFoldDB" id="A0A0K1W2C4"/>
<evidence type="ECO:0000313" key="5">
    <source>
        <dbReference type="Proteomes" id="UP000067476"/>
    </source>
</evidence>
<feature type="signal peptide" evidence="3">
    <location>
        <begin position="1"/>
        <end position="20"/>
    </location>
</feature>
<sequence>MKKLTKLLLSISSISGIASFAVSCSLGSLPGANNNGSSSNGNGTKPETGGNVDPNGGGNGVDPQGDFKNLIDEFKKDVNNTINSHLNENISNLYELDEGDGKLKNQFLNLSVLKTKQKPFGEQIDFTDGDKINLKEDAAKLIVLDSLNTLIKKVLDNEKYKILKPDTDSDIILDIIYKSCAIAFTESEQITAANVVFDYNISLNYKDFSNNISLLSFENRFIYGITNSKKVTETVNNLFNSLRIQGVLDDKKHNDIFKINHEKLGLIAKKQNWITEEKYNSLLKNYINGDSFKKIFVDDLNKNYKLENNVEFKFSQKIDEKESFESYNNLTQIKGVEESINWKSNKKINNDYNTTNVELYDFLFRENKITSDSSATIGGDKSYLVNNKVYEYLKNTFPTIFVNNNENVANLLKINKNEVKDKENLKNNVRVGELSIKNLQLKIGSNFVQQLPNLKVLTSFSSDENNKSYNLASAQFNQDFFDNSDVFASVYKNTILGIRAMKDVYGFTEDNSNKNFVESNKNYNWKGLSMSNFKGITNNWTNGKNLWDSFNYKNLQTEIEKNLSNNLSLKNSNQSDYLKYILNSGEQEFYNWSVDFNGMKFRYIDWDNQKGVSVFGGNTKKFYGNLKMNFLNIKYEIDEQFTSQPSGASVFIKLMLLGKDF</sequence>
<dbReference type="KEGG" id="sll:SLITO_v1c06940"/>
<feature type="coiled-coil region" evidence="1">
    <location>
        <begin position="408"/>
        <end position="442"/>
    </location>
</feature>
<evidence type="ECO:0000256" key="2">
    <source>
        <dbReference type="SAM" id="MobiDB-lite"/>
    </source>
</evidence>
<proteinExistence type="predicted"/>
<feature type="compositionally biased region" description="Low complexity" evidence="2">
    <location>
        <begin position="31"/>
        <end position="54"/>
    </location>
</feature>
<protein>
    <recommendedName>
        <fullName evidence="6">Lipoprotein</fullName>
    </recommendedName>
</protein>
<reference evidence="4 5" key="1">
    <citation type="journal article" date="2015" name="Genome Announc.">
        <title>Complete Genome Sequence of Spiroplasma litorale TN-1T (DSM 21781), a Bacterium Isolated from a Green-Eyed Horsefly (Tabanus nigrovittatus).</title>
        <authorList>
            <person name="Lo W.S."/>
            <person name="Lai Y.C."/>
            <person name="Lien Y.W."/>
            <person name="Wang T.H."/>
            <person name="Kuo C.H."/>
        </authorList>
    </citation>
    <scope>NUCLEOTIDE SEQUENCE [LARGE SCALE GENOMIC DNA]</scope>
    <source>
        <strain evidence="4 5">TN-1</strain>
    </source>
</reference>